<protein>
    <submittedName>
        <fullName evidence="3">Uncharacterized protein</fullName>
    </submittedName>
</protein>
<dbReference type="Pfam" id="PF13798">
    <property type="entry name" value="PCYCGC"/>
    <property type="match status" value="1"/>
</dbReference>
<dbReference type="AlphaFoldDB" id="A0A549YN07"/>
<reference evidence="2 4" key="1">
    <citation type="submission" date="2019-05" db="EMBL/GenBank/DDBJ databases">
        <title>Genomic analysis of Lentibacillus sp. NKC220-2.</title>
        <authorList>
            <person name="Oh Y.J."/>
        </authorList>
    </citation>
    <scope>NUCLEOTIDE SEQUENCE [LARGE SCALE GENOMIC DNA]</scope>
    <source>
        <strain evidence="2 4">NKC220-2</strain>
    </source>
</reference>
<proteinExistence type="predicted"/>
<gene>
    <name evidence="2" type="ORF">FFL34_14870</name>
    <name evidence="3" type="ORF">FH966_10110</name>
</gene>
<feature type="region of interest" description="Disordered" evidence="1">
    <location>
        <begin position="8"/>
        <end position="28"/>
    </location>
</feature>
<keyword evidence="5" id="KW-1185">Reference proteome</keyword>
<dbReference type="InterPro" id="IPR025673">
    <property type="entry name" value="PCYCGC"/>
</dbReference>
<evidence type="ECO:0000313" key="3">
    <source>
        <dbReference type="EMBL" id="TRM13250.1"/>
    </source>
</evidence>
<name>A0A549YN07_9BACI</name>
<sequence>MIVLVSACSDKGDQDEQANEASTGDIRETTTSVDDLPTFLDAKSDDMKTLYTAVAKSQDLLESMPCYCGCGEFGHTSNYDCFINQNNDDGSLVWDDHATKCQACLDIAAESIVEFGKGKSIKDIRHMIDEKYQEGDYPEPTPTPEV</sequence>
<evidence type="ECO:0000313" key="2">
    <source>
        <dbReference type="EMBL" id="TMN23906.1"/>
    </source>
</evidence>
<dbReference type="Proteomes" id="UP000319280">
    <property type="component" value="Unassembled WGS sequence"/>
</dbReference>
<organism evidence="3 5">
    <name type="scientific">Lentibacillus cibarius</name>
    <dbReference type="NCBI Taxonomy" id="2583219"/>
    <lineage>
        <taxon>Bacteria</taxon>
        <taxon>Bacillati</taxon>
        <taxon>Bacillota</taxon>
        <taxon>Bacilli</taxon>
        <taxon>Bacillales</taxon>
        <taxon>Bacillaceae</taxon>
        <taxon>Lentibacillus</taxon>
    </lineage>
</organism>
<dbReference type="RefSeq" id="WP_138604766.1">
    <property type="nucleotide sequence ID" value="NZ_VCIA01000001.1"/>
</dbReference>
<evidence type="ECO:0000313" key="5">
    <source>
        <dbReference type="Proteomes" id="UP000319280"/>
    </source>
</evidence>
<comment type="caution">
    <text evidence="3">The sequence shown here is derived from an EMBL/GenBank/DDBJ whole genome shotgun (WGS) entry which is preliminary data.</text>
</comment>
<dbReference type="EMBL" id="VJMZ01000001">
    <property type="protein sequence ID" value="TRM13250.1"/>
    <property type="molecule type" value="Genomic_DNA"/>
</dbReference>
<evidence type="ECO:0000313" key="4">
    <source>
        <dbReference type="Proteomes" id="UP000306980"/>
    </source>
</evidence>
<dbReference type="EMBL" id="VCIA01000001">
    <property type="protein sequence ID" value="TMN23906.1"/>
    <property type="molecule type" value="Genomic_DNA"/>
</dbReference>
<dbReference type="Proteomes" id="UP000306980">
    <property type="component" value="Unassembled WGS sequence"/>
</dbReference>
<accession>A0A5S3QT51</accession>
<reference evidence="3 5" key="2">
    <citation type="submission" date="2019-07" db="EMBL/GenBank/DDBJ databases">
        <title>Genomic analysis of Lentibacillus sp. NKC851-2.</title>
        <authorList>
            <person name="Oh Y.J."/>
        </authorList>
    </citation>
    <scope>NUCLEOTIDE SEQUENCE [LARGE SCALE GENOMIC DNA]</scope>
    <source>
        <strain evidence="3 5">NKC851-2</strain>
    </source>
</reference>
<dbReference type="OrthoDB" id="2654667at2"/>
<evidence type="ECO:0000256" key="1">
    <source>
        <dbReference type="SAM" id="MobiDB-lite"/>
    </source>
</evidence>
<accession>A0A549YN07</accession>